<proteinExistence type="predicted"/>
<gene>
    <name evidence="2" type="ORF">ACFSJD_17110</name>
</gene>
<protein>
    <submittedName>
        <fullName evidence="2">Uncharacterized protein</fullName>
    </submittedName>
</protein>
<keyword evidence="3" id="KW-1185">Reference proteome</keyword>
<dbReference type="Proteomes" id="UP001597114">
    <property type="component" value="Unassembled WGS sequence"/>
</dbReference>
<accession>A0ABW4EUC2</accession>
<dbReference type="RefSeq" id="WP_344719283.1">
    <property type="nucleotide sequence ID" value="NZ_BAAAUS010000004.1"/>
</dbReference>
<evidence type="ECO:0000256" key="1">
    <source>
        <dbReference type="SAM" id="MobiDB-lite"/>
    </source>
</evidence>
<sequence length="97" mass="11198">MLPEQLVTRINRFNAAHAWNHNNYYHPWVLRQREHGDRSVSEPQPAAAPPLPMSAPITPANMTLADIRDTAGRLIPGFRLRRGLFWRYLLTFTAPPR</sequence>
<reference evidence="3" key="1">
    <citation type="journal article" date="2019" name="Int. J. Syst. Evol. Microbiol.">
        <title>The Global Catalogue of Microorganisms (GCM) 10K type strain sequencing project: providing services to taxonomists for standard genome sequencing and annotation.</title>
        <authorList>
            <consortium name="The Broad Institute Genomics Platform"/>
            <consortium name="The Broad Institute Genome Sequencing Center for Infectious Disease"/>
            <person name="Wu L."/>
            <person name="Ma J."/>
        </authorList>
    </citation>
    <scope>NUCLEOTIDE SEQUENCE [LARGE SCALE GENOMIC DNA]</scope>
    <source>
        <strain evidence="3">CCM 7043</strain>
    </source>
</reference>
<comment type="caution">
    <text evidence="2">The sequence shown here is derived from an EMBL/GenBank/DDBJ whole genome shotgun (WGS) entry which is preliminary data.</text>
</comment>
<feature type="region of interest" description="Disordered" evidence="1">
    <location>
        <begin position="35"/>
        <end position="55"/>
    </location>
</feature>
<dbReference type="EMBL" id="JBHUCO010000016">
    <property type="protein sequence ID" value="MFD1519218.1"/>
    <property type="molecule type" value="Genomic_DNA"/>
</dbReference>
<organism evidence="2 3">
    <name type="scientific">Pseudonocardia yunnanensis</name>
    <dbReference type="NCBI Taxonomy" id="58107"/>
    <lineage>
        <taxon>Bacteria</taxon>
        <taxon>Bacillati</taxon>
        <taxon>Actinomycetota</taxon>
        <taxon>Actinomycetes</taxon>
        <taxon>Pseudonocardiales</taxon>
        <taxon>Pseudonocardiaceae</taxon>
        <taxon>Pseudonocardia</taxon>
    </lineage>
</organism>
<evidence type="ECO:0000313" key="3">
    <source>
        <dbReference type="Proteomes" id="UP001597114"/>
    </source>
</evidence>
<evidence type="ECO:0000313" key="2">
    <source>
        <dbReference type="EMBL" id="MFD1519218.1"/>
    </source>
</evidence>
<name>A0ABW4EUC2_9PSEU</name>